<organism evidence="2 3">
    <name type="scientific">Dryococelus australis</name>
    <dbReference type="NCBI Taxonomy" id="614101"/>
    <lineage>
        <taxon>Eukaryota</taxon>
        <taxon>Metazoa</taxon>
        <taxon>Ecdysozoa</taxon>
        <taxon>Arthropoda</taxon>
        <taxon>Hexapoda</taxon>
        <taxon>Insecta</taxon>
        <taxon>Pterygota</taxon>
        <taxon>Neoptera</taxon>
        <taxon>Polyneoptera</taxon>
        <taxon>Phasmatodea</taxon>
        <taxon>Verophasmatodea</taxon>
        <taxon>Anareolatae</taxon>
        <taxon>Phasmatidae</taxon>
        <taxon>Eurycanthinae</taxon>
        <taxon>Dryococelus</taxon>
    </lineage>
</organism>
<evidence type="ECO:0000313" key="3">
    <source>
        <dbReference type="Proteomes" id="UP001159363"/>
    </source>
</evidence>
<protein>
    <submittedName>
        <fullName evidence="2">Uncharacterized protein</fullName>
    </submittedName>
</protein>
<evidence type="ECO:0000313" key="2">
    <source>
        <dbReference type="EMBL" id="KAJ8868682.1"/>
    </source>
</evidence>
<proteinExistence type="predicted"/>
<name>A0ABQ9G939_9NEOP</name>
<sequence length="421" mass="47560">MHSSKDAPPNVCETADSMTNAACALCSPRFLFLRHAQTSVKHYACALGSAVVITLASQSSEYLARQRRRKARQGDYTTVGRRRERYWPPAELPLSQSHELTFINPRRAASLLTKANRVRFPGGVAPEFRMYESCRTMSLVGGFSRGISFPPAFAFRRCSMLPSLHAHRLSRPLHIVKGCFPTPFLGAAKRGGLKQKKKQWKLEPPNHTPPRDKRPTRQEPLNVRRKFGRSNLTRREGRGATKIVTRGATRLDKLLVCRARCLLLGFIRTRQRRKKKEGGGGGVNYASRPRERCLSPEHGSRSRRQTSWSLSLPERKAGFKLCHRLSPCRASQCRGPTNSPTAKKAWPNVVAYGIENHLCKLDDTTKYQGTWRDLVKPETCALQTGDFQVRRIVEFNLATPARQVIQPANHYGSAGHKRFRL</sequence>
<feature type="region of interest" description="Disordered" evidence="1">
    <location>
        <begin position="272"/>
        <end position="309"/>
    </location>
</feature>
<gene>
    <name evidence="2" type="ORF">PR048_030221</name>
</gene>
<keyword evidence="3" id="KW-1185">Reference proteome</keyword>
<feature type="region of interest" description="Disordered" evidence="1">
    <location>
        <begin position="190"/>
        <end position="238"/>
    </location>
</feature>
<comment type="caution">
    <text evidence="2">The sequence shown here is derived from an EMBL/GenBank/DDBJ whole genome shotgun (WGS) entry which is preliminary data.</text>
</comment>
<accession>A0ABQ9G939</accession>
<evidence type="ECO:0000256" key="1">
    <source>
        <dbReference type="SAM" id="MobiDB-lite"/>
    </source>
</evidence>
<feature type="compositionally biased region" description="Basic and acidic residues" evidence="1">
    <location>
        <begin position="288"/>
        <end position="300"/>
    </location>
</feature>
<dbReference type="EMBL" id="JARBHB010000014">
    <property type="protein sequence ID" value="KAJ8868682.1"/>
    <property type="molecule type" value="Genomic_DNA"/>
</dbReference>
<dbReference type="Proteomes" id="UP001159363">
    <property type="component" value="Chromosome 13"/>
</dbReference>
<reference evidence="2 3" key="1">
    <citation type="submission" date="2023-02" db="EMBL/GenBank/DDBJ databases">
        <title>LHISI_Scaffold_Assembly.</title>
        <authorList>
            <person name="Stuart O.P."/>
            <person name="Cleave R."/>
            <person name="Magrath M.J.L."/>
            <person name="Mikheyev A.S."/>
        </authorList>
    </citation>
    <scope>NUCLEOTIDE SEQUENCE [LARGE SCALE GENOMIC DNA]</scope>
    <source>
        <strain evidence="2">Daus_M_001</strain>
        <tissue evidence="2">Leg muscle</tissue>
    </source>
</reference>